<dbReference type="GO" id="GO:0098632">
    <property type="term" value="F:cell-cell adhesion mediator activity"/>
    <property type="evidence" value="ECO:0007669"/>
    <property type="project" value="TreeGrafter"/>
</dbReference>
<evidence type="ECO:0000259" key="2">
    <source>
        <dbReference type="PROSITE" id="PS50835"/>
    </source>
</evidence>
<evidence type="ECO:0000256" key="1">
    <source>
        <dbReference type="ARBA" id="ARBA00023319"/>
    </source>
</evidence>
<reference evidence="3" key="1">
    <citation type="submission" date="2022-07" db="EMBL/GenBank/DDBJ databases">
        <title>Chromosome-level genome of Muraenolepis orangiensis.</title>
        <authorList>
            <person name="Kim J."/>
        </authorList>
    </citation>
    <scope>NUCLEOTIDE SEQUENCE</scope>
    <source>
        <strain evidence="3">KU_S4_2022</strain>
        <tissue evidence="3">Muscle</tissue>
    </source>
</reference>
<dbReference type="AlphaFoldDB" id="A0A9Q0IXG6"/>
<accession>A0A9Q0IXG6</accession>
<dbReference type="PANTHER" id="PTHR10075">
    <property type="entry name" value="BASIGIN RELATED"/>
    <property type="match status" value="1"/>
</dbReference>
<dbReference type="OrthoDB" id="8923679at2759"/>
<dbReference type="GO" id="GO:0030424">
    <property type="term" value="C:axon"/>
    <property type="evidence" value="ECO:0007669"/>
    <property type="project" value="TreeGrafter"/>
</dbReference>
<dbReference type="Pfam" id="PF07679">
    <property type="entry name" value="I-set"/>
    <property type="match status" value="1"/>
</dbReference>
<protein>
    <recommendedName>
        <fullName evidence="2">Ig-like domain-containing protein</fullName>
    </recommendedName>
</protein>
<dbReference type="GO" id="GO:0007156">
    <property type="term" value="P:homophilic cell adhesion via plasma membrane adhesion molecules"/>
    <property type="evidence" value="ECO:0007669"/>
    <property type="project" value="TreeGrafter"/>
</dbReference>
<dbReference type="PANTHER" id="PTHR10075:SF14">
    <property type="entry name" value="CELL ADHESION MOLECULE DSCAM2-RELATED"/>
    <property type="match status" value="1"/>
</dbReference>
<dbReference type="PROSITE" id="PS50835">
    <property type="entry name" value="IG_LIKE"/>
    <property type="match status" value="1"/>
</dbReference>
<keyword evidence="1" id="KW-0393">Immunoglobulin domain</keyword>
<dbReference type="InterPro" id="IPR013783">
    <property type="entry name" value="Ig-like_fold"/>
</dbReference>
<dbReference type="InterPro" id="IPR007110">
    <property type="entry name" value="Ig-like_dom"/>
</dbReference>
<dbReference type="InterPro" id="IPR013098">
    <property type="entry name" value="Ig_I-set"/>
</dbReference>
<dbReference type="GO" id="GO:0007411">
    <property type="term" value="P:axon guidance"/>
    <property type="evidence" value="ECO:0007669"/>
    <property type="project" value="TreeGrafter"/>
</dbReference>
<sequence length="113" mass="11997">MGLFPPESGGPFSICPASIMMAVDSVYLPGVSPAFISPPTHQAVTEGNTALFTCQASGAPKPAIVWRKGPTLISVPPSDQRVIKGTTATLDCNAQHDPRVTVRYCSAHWDPNY</sequence>
<dbReference type="Gene3D" id="2.60.40.10">
    <property type="entry name" value="Immunoglobulins"/>
    <property type="match status" value="1"/>
</dbReference>
<dbReference type="GO" id="GO:0005886">
    <property type="term" value="C:plasma membrane"/>
    <property type="evidence" value="ECO:0007669"/>
    <property type="project" value="TreeGrafter"/>
</dbReference>
<keyword evidence="4" id="KW-1185">Reference proteome</keyword>
<dbReference type="Proteomes" id="UP001148018">
    <property type="component" value="Unassembled WGS sequence"/>
</dbReference>
<organism evidence="3 4">
    <name type="scientific">Muraenolepis orangiensis</name>
    <name type="common">Patagonian moray cod</name>
    <dbReference type="NCBI Taxonomy" id="630683"/>
    <lineage>
        <taxon>Eukaryota</taxon>
        <taxon>Metazoa</taxon>
        <taxon>Chordata</taxon>
        <taxon>Craniata</taxon>
        <taxon>Vertebrata</taxon>
        <taxon>Euteleostomi</taxon>
        <taxon>Actinopterygii</taxon>
        <taxon>Neopterygii</taxon>
        <taxon>Teleostei</taxon>
        <taxon>Neoteleostei</taxon>
        <taxon>Acanthomorphata</taxon>
        <taxon>Zeiogadaria</taxon>
        <taxon>Gadariae</taxon>
        <taxon>Gadiformes</taxon>
        <taxon>Muraenolepidoidei</taxon>
        <taxon>Muraenolepididae</taxon>
        <taxon>Muraenolepis</taxon>
    </lineage>
</organism>
<proteinExistence type="predicted"/>
<evidence type="ECO:0000313" key="4">
    <source>
        <dbReference type="Proteomes" id="UP001148018"/>
    </source>
</evidence>
<comment type="caution">
    <text evidence="3">The sequence shown here is derived from an EMBL/GenBank/DDBJ whole genome shotgun (WGS) entry which is preliminary data.</text>
</comment>
<dbReference type="InterPro" id="IPR036179">
    <property type="entry name" value="Ig-like_dom_sf"/>
</dbReference>
<feature type="domain" description="Ig-like" evidence="2">
    <location>
        <begin position="33"/>
        <end position="103"/>
    </location>
</feature>
<evidence type="ECO:0000313" key="3">
    <source>
        <dbReference type="EMBL" id="KAJ3614769.1"/>
    </source>
</evidence>
<dbReference type="EMBL" id="JANIIK010000034">
    <property type="protein sequence ID" value="KAJ3614769.1"/>
    <property type="molecule type" value="Genomic_DNA"/>
</dbReference>
<gene>
    <name evidence="3" type="ORF">NHX12_018339</name>
</gene>
<dbReference type="SUPFAM" id="SSF48726">
    <property type="entry name" value="Immunoglobulin"/>
    <property type="match status" value="1"/>
</dbReference>
<dbReference type="GO" id="GO:0070593">
    <property type="term" value="P:dendrite self-avoidance"/>
    <property type="evidence" value="ECO:0007669"/>
    <property type="project" value="TreeGrafter"/>
</dbReference>
<name>A0A9Q0IXG6_9TELE</name>